<evidence type="ECO:0000256" key="2">
    <source>
        <dbReference type="ARBA" id="ARBA00006214"/>
    </source>
</evidence>
<evidence type="ECO:0000256" key="8">
    <source>
        <dbReference type="ARBA" id="ARBA00023157"/>
    </source>
</evidence>
<gene>
    <name evidence="13" type="ORF">PK98_10610</name>
</gene>
<dbReference type="RefSeq" id="WP_081996198.1">
    <property type="nucleotide sequence ID" value="NZ_JTDN01000002.1"/>
</dbReference>
<feature type="transmembrane region" description="Helical" evidence="11">
    <location>
        <begin position="64"/>
        <end position="85"/>
    </location>
</feature>
<feature type="domain" description="Vitamin K epoxide reductase" evidence="12">
    <location>
        <begin position="19"/>
        <end position="112"/>
    </location>
</feature>
<accession>A0A0B2BWU7</accession>
<dbReference type="InterPro" id="IPR012932">
    <property type="entry name" value="VKOR"/>
</dbReference>
<comment type="similarity">
    <text evidence="2">Belongs to the VKOR family.</text>
</comment>
<dbReference type="EMBL" id="JTDN01000002">
    <property type="protein sequence ID" value="KHL24467.1"/>
    <property type="molecule type" value="Genomic_DNA"/>
</dbReference>
<dbReference type="Proteomes" id="UP000030988">
    <property type="component" value="Unassembled WGS sequence"/>
</dbReference>
<dbReference type="InterPro" id="IPR038354">
    <property type="entry name" value="VKOR_sf"/>
</dbReference>
<sequence length="234" mass="24676">MPSCRTGRASLPGEPGRNGTEAVVTSAVSQAFPIPDAALGGYTYALEIATGIIGSQARWRTMPWLVFLFGLMIAPLGVVSITFVIIQPVVIGTWATLTLVGAAAMLVQIPYSLDELLETLQFVRRRAQAGRPWLRVFLSGDTDGGKREPVRDEFDCGAGTVLADMWGGGVNLPWNLALAGLIPPGGALLVTPVLFDAGSAHTVASIVAGAALIALSLRHGAVREHHGSWDRRIA</sequence>
<dbReference type="OrthoDB" id="9814124at2"/>
<keyword evidence="6" id="KW-0560">Oxidoreductase</keyword>
<evidence type="ECO:0000256" key="7">
    <source>
        <dbReference type="ARBA" id="ARBA00023136"/>
    </source>
</evidence>
<name>A0A0B2BWU7_9SPHN</name>
<keyword evidence="7 11" id="KW-0472">Membrane</keyword>
<proteinExistence type="inferred from homology"/>
<feature type="transmembrane region" description="Helical" evidence="11">
    <location>
        <begin position="91"/>
        <end position="111"/>
    </location>
</feature>
<evidence type="ECO:0000313" key="13">
    <source>
        <dbReference type="EMBL" id="KHL24467.1"/>
    </source>
</evidence>
<keyword evidence="8" id="KW-1015">Disulfide bond</keyword>
<dbReference type="GO" id="GO:0016491">
    <property type="term" value="F:oxidoreductase activity"/>
    <property type="evidence" value="ECO:0007669"/>
    <property type="project" value="UniProtKB-KW"/>
</dbReference>
<dbReference type="AlphaFoldDB" id="A0A0B2BWU7"/>
<dbReference type="Pfam" id="PF07884">
    <property type="entry name" value="VKOR"/>
    <property type="match status" value="1"/>
</dbReference>
<keyword evidence="9" id="KW-0676">Redox-active center</keyword>
<evidence type="ECO:0000313" key="14">
    <source>
        <dbReference type="Proteomes" id="UP000030988"/>
    </source>
</evidence>
<keyword evidence="3 11" id="KW-0812">Transmembrane</keyword>
<evidence type="ECO:0000256" key="11">
    <source>
        <dbReference type="SAM" id="Phobius"/>
    </source>
</evidence>
<keyword evidence="14" id="KW-1185">Reference proteome</keyword>
<evidence type="ECO:0000256" key="9">
    <source>
        <dbReference type="ARBA" id="ARBA00023284"/>
    </source>
</evidence>
<comment type="subcellular location">
    <subcellularLocation>
        <location evidence="1">Membrane</location>
        <topology evidence="1">Multi-pass membrane protein</topology>
    </subcellularLocation>
</comment>
<evidence type="ECO:0000256" key="5">
    <source>
        <dbReference type="ARBA" id="ARBA00022989"/>
    </source>
</evidence>
<organism evidence="13 14">
    <name type="scientific">Croceibacterium mercuriale</name>
    <dbReference type="NCBI Taxonomy" id="1572751"/>
    <lineage>
        <taxon>Bacteria</taxon>
        <taxon>Pseudomonadati</taxon>
        <taxon>Pseudomonadota</taxon>
        <taxon>Alphaproteobacteria</taxon>
        <taxon>Sphingomonadales</taxon>
        <taxon>Erythrobacteraceae</taxon>
        <taxon>Croceibacterium</taxon>
    </lineage>
</organism>
<reference evidence="13 14" key="1">
    <citation type="submission" date="2014-11" db="EMBL/GenBank/DDBJ databases">
        <title>Draft genome sequence of Kirrobacter mercurialis.</title>
        <authorList>
            <person name="Coil D.A."/>
            <person name="Eisen J.A."/>
        </authorList>
    </citation>
    <scope>NUCLEOTIDE SEQUENCE [LARGE SCALE GENOMIC DNA]</scope>
    <source>
        <strain evidence="13 14">Coronado</strain>
    </source>
</reference>
<keyword evidence="4" id="KW-0874">Quinone</keyword>
<dbReference type="Gene3D" id="1.20.1440.130">
    <property type="entry name" value="VKOR domain"/>
    <property type="match status" value="1"/>
</dbReference>
<dbReference type="GO" id="GO:0016020">
    <property type="term" value="C:membrane"/>
    <property type="evidence" value="ECO:0007669"/>
    <property type="project" value="UniProtKB-SubCell"/>
</dbReference>
<evidence type="ECO:0000256" key="1">
    <source>
        <dbReference type="ARBA" id="ARBA00004141"/>
    </source>
</evidence>
<dbReference type="STRING" id="1572751.PK98_10610"/>
<evidence type="ECO:0000256" key="10">
    <source>
        <dbReference type="SAM" id="MobiDB-lite"/>
    </source>
</evidence>
<keyword evidence="5 11" id="KW-1133">Transmembrane helix</keyword>
<dbReference type="GO" id="GO:0048038">
    <property type="term" value="F:quinone binding"/>
    <property type="evidence" value="ECO:0007669"/>
    <property type="project" value="UniProtKB-KW"/>
</dbReference>
<evidence type="ECO:0000256" key="3">
    <source>
        <dbReference type="ARBA" id="ARBA00022692"/>
    </source>
</evidence>
<evidence type="ECO:0000259" key="12">
    <source>
        <dbReference type="Pfam" id="PF07884"/>
    </source>
</evidence>
<feature type="region of interest" description="Disordered" evidence="10">
    <location>
        <begin position="1"/>
        <end position="20"/>
    </location>
</feature>
<comment type="caution">
    <text evidence="13">The sequence shown here is derived from an EMBL/GenBank/DDBJ whole genome shotgun (WGS) entry which is preliminary data.</text>
</comment>
<evidence type="ECO:0000256" key="4">
    <source>
        <dbReference type="ARBA" id="ARBA00022719"/>
    </source>
</evidence>
<evidence type="ECO:0000256" key="6">
    <source>
        <dbReference type="ARBA" id="ARBA00023002"/>
    </source>
</evidence>
<protein>
    <recommendedName>
        <fullName evidence="12">Vitamin K epoxide reductase domain-containing protein</fullName>
    </recommendedName>
</protein>